<sequence>MRSRRHRAPTGATVPLYRAGRQLLKVRFLMLLSLVCAAGAVWIGLDLVQTYGLRPVDGGELAPLPARLAFGGGVALVGLSFAFGMWLYGRLYVAAIDLDERVNRLYVRTVRFLGTREDVFDVSEILRSELYEGRFVAPRDEELMLSVEAPWRSVRVAGRRWPLIVDERGLFLDPERMNALLGCLER</sequence>
<proteinExistence type="predicted"/>
<keyword evidence="3" id="KW-1185">Reference proteome</keyword>
<dbReference type="Proteomes" id="UP000318065">
    <property type="component" value="Chromosome"/>
</dbReference>
<keyword evidence="1" id="KW-0812">Transmembrane</keyword>
<feature type="transmembrane region" description="Helical" evidence="1">
    <location>
        <begin position="28"/>
        <end position="48"/>
    </location>
</feature>
<dbReference type="Pfam" id="PF06979">
    <property type="entry name" value="TMEM70"/>
    <property type="match status" value="1"/>
</dbReference>
<dbReference type="RefSeq" id="WP_143528247.1">
    <property type="nucleotide sequence ID" value="NZ_AP019791.1"/>
</dbReference>
<dbReference type="OrthoDB" id="511040at2"/>
<protein>
    <submittedName>
        <fullName evidence="2">Uncharacterized protein</fullName>
    </submittedName>
</protein>
<reference evidence="2" key="1">
    <citation type="journal article" date="2019" name="Microbiol. Resour. Announc.">
        <title>Complete Genome Sequence of Rubrobacter xylanophilus Strain AA3-22, Isolated from Arima Onsen in Japan.</title>
        <authorList>
            <person name="Tomariguchi N."/>
            <person name="Miyazaki K."/>
        </authorList>
    </citation>
    <scope>NUCLEOTIDE SEQUENCE [LARGE SCALE GENOMIC DNA]</scope>
    <source>
        <strain evidence="2">AA3-22</strain>
    </source>
</reference>
<evidence type="ECO:0000313" key="3">
    <source>
        <dbReference type="Proteomes" id="UP000318065"/>
    </source>
</evidence>
<evidence type="ECO:0000313" key="2">
    <source>
        <dbReference type="EMBL" id="BBL80215.1"/>
    </source>
</evidence>
<feature type="transmembrane region" description="Helical" evidence="1">
    <location>
        <begin position="68"/>
        <end position="88"/>
    </location>
</feature>
<organism evidence="2 3">
    <name type="scientific">Rubrobacter xylanophilus</name>
    <dbReference type="NCBI Taxonomy" id="49319"/>
    <lineage>
        <taxon>Bacteria</taxon>
        <taxon>Bacillati</taxon>
        <taxon>Actinomycetota</taxon>
        <taxon>Rubrobacteria</taxon>
        <taxon>Rubrobacterales</taxon>
        <taxon>Rubrobacteraceae</taxon>
        <taxon>Rubrobacter</taxon>
    </lineage>
</organism>
<gene>
    <name evidence="2" type="ORF">RxyAA322_20690</name>
</gene>
<accession>A0A510HLJ8</accession>
<keyword evidence="1" id="KW-0472">Membrane</keyword>
<dbReference type="InterPro" id="IPR045325">
    <property type="entry name" value="TMEM70/TMEM186/TMEM223"/>
</dbReference>
<dbReference type="EMBL" id="AP019791">
    <property type="protein sequence ID" value="BBL80215.1"/>
    <property type="molecule type" value="Genomic_DNA"/>
</dbReference>
<dbReference type="AlphaFoldDB" id="A0A510HLJ8"/>
<name>A0A510HLJ8_9ACTN</name>
<evidence type="ECO:0000256" key="1">
    <source>
        <dbReference type="SAM" id="Phobius"/>
    </source>
</evidence>
<keyword evidence="1" id="KW-1133">Transmembrane helix</keyword>